<dbReference type="EMBL" id="JAGMUU010000004">
    <property type="protein sequence ID" value="KAH7155566.1"/>
    <property type="molecule type" value="Genomic_DNA"/>
</dbReference>
<dbReference type="Proteomes" id="UP000717696">
    <property type="component" value="Unassembled WGS sequence"/>
</dbReference>
<feature type="region of interest" description="Disordered" evidence="1">
    <location>
        <begin position="1"/>
        <end position="74"/>
    </location>
</feature>
<evidence type="ECO:0000256" key="1">
    <source>
        <dbReference type="SAM" id="MobiDB-lite"/>
    </source>
</evidence>
<dbReference type="AlphaFoldDB" id="A0A9P9J9D1"/>
<feature type="compositionally biased region" description="Basic and acidic residues" evidence="1">
    <location>
        <begin position="49"/>
        <end position="66"/>
    </location>
</feature>
<evidence type="ECO:0000313" key="3">
    <source>
        <dbReference type="Proteomes" id="UP000717696"/>
    </source>
</evidence>
<organism evidence="2 3">
    <name type="scientific">Dactylonectria estremocensis</name>
    <dbReference type="NCBI Taxonomy" id="1079267"/>
    <lineage>
        <taxon>Eukaryota</taxon>
        <taxon>Fungi</taxon>
        <taxon>Dikarya</taxon>
        <taxon>Ascomycota</taxon>
        <taxon>Pezizomycotina</taxon>
        <taxon>Sordariomycetes</taxon>
        <taxon>Hypocreomycetidae</taxon>
        <taxon>Hypocreales</taxon>
        <taxon>Nectriaceae</taxon>
        <taxon>Dactylonectria</taxon>
    </lineage>
</organism>
<proteinExistence type="predicted"/>
<gene>
    <name evidence="2" type="ORF">B0J13DRAFT_655216</name>
</gene>
<protein>
    <submittedName>
        <fullName evidence="2">Uncharacterized protein</fullName>
    </submittedName>
</protein>
<reference evidence="2" key="1">
    <citation type="journal article" date="2021" name="Nat. Commun.">
        <title>Genetic determinants of endophytism in the Arabidopsis root mycobiome.</title>
        <authorList>
            <person name="Mesny F."/>
            <person name="Miyauchi S."/>
            <person name="Thiergart T."/>
            <person name="Pickel B."/>
            <person name="Atanasova L."/>
            <person name="Karlsson M."/>
            <person name="Huettel B."/>
            <person name="Barry K.W."/>
            <person name="Haridas S."/>
            <person name="Chen C."/>
            <person name="Bauer D."/>
            <person name="Andreopoulos W."/>
            <person name="Pangilinan J."/>
            <person name="LaButti K."/>
            <person name="Riley R."/>
            <person name="Lipzen A."/>
            <person name="Clum A."/>
            <person name="Drula E."/>
            <person name="Henrissat B."/>
            <person name="Kohler A."/>
            <person name="Grigoriev I.V."/>
            <person name="Martin F.M."/>
            <person name="Hacquard S."/>
        </authorList>
    </citation>
    <scope>NUCLEOTIDE SEQUENCE</scope>
    <source>
        <strain evidence="2">MPI-CAGE-AT-0021</strain>
    </source>
</reference>
<evidence type="ECO:0000313" key="2">
    <source>
        <dbReference type="EMBL" id="KAH7155566.1"/>
    </source>
</evidence>
<keyword evidence="3" id="KW-1185">Reference proteome</keyword>
<accession>A0A9P9J9D1</accession>
<comment type="caution">
    <text evidence="2">The sequence shown here is derived from an EMBL/GenBank/DDBJ whole genome shotgun (WGS) entry which is preliminary data.</text>
</comment>
<name>A0A9P9J9D1_9HYPO</name>
<sequence>MAGFGGGDRRRAMQTGPREGQRQTAGLDLMGRDRTGQDWAGLDSTGRYDWVRERGGPGKGESDGDRSQIQPHCVHGHVGFGGGDGADGAGIGQWTAWSVLSVCELLRRAQLSVTVDGEGWFGDVGDDNGRGVDGRTEHRVLVDSWDSETMGVSIRGPAKDEQEEEEKTMDVCVLSQSKHWPQLDGLDHGWMRRESLEEGPLCPAQYPSTVEVGGPCRVPALHRLRPPEQAGQMRSQISPVLGHHTRPGTCVEKALLCPQTVQQKREKEEVRRGVCYLVSFGSDAQCAAGLC</sequence>